<protein>
    <submittedName>
        <fullName evidence="4">ABC transporter substrate-binding protein</fullName>
    </submittedName>
</protein>
<keyword evidence="5" id="KW-1185">Reference proteome</keyword>
<reference evidence="4 5" key="1">
    <citation type="submission" date="2023-03" db="EMBL/GenBank/DDBJ databases">
        <title>Novel Species.</title>
        <authorList>
            <person name="Ma S."/>
        </authorList>
    </citation>
    <scope>NUCLEOTIDE SEQUENCE [LARGE SCALE GENOMIC DNA]</scope>
    <source>
        <strain evidence="4 5">LIND6LT2</strain>
    </source>
</reference>
<comment type="similarity">
    <text evidence="1">Belongs to the bacterial solute-binding protein 8 family.</text>
</comment>
<sequence>MKKIIKESLKIFMMIVILGIIAGCSGSTNPQKTEEQKKIVSVAPSITELIYALGKEDVLVGRTDYCDYPEEAKQVPSIGSLIDPSVEKIVELDADIVIATANFKEETHKKLEDLGIEVVTLYDSADLEGAYESIAALGEILNAEEKANNLITEMQSKIAEIEEKVKDAKKPKVYYAADFGKNGDFTATGDTFIGQMLEIAGGDNIAKDATGWQYSLEKIIENDPEIIFISKYFGLKEQFVETAGYKELSAVKNDKVIEIDDNLISRQGPRLAEGIETLAKAMHPDLFE</sequence>
<dbReference type="Pfam" id="PF01497">
    <property type="entry name" value="Peripla_BP_2"/>
    <property type="match status" value="1"/>
</dbReference>
<dbReference type="PROSITE" id="PS51257">
    <property type="entry name" value="PROKAR_LIPOPROTEIN"/>
    <property type="match status" value="1"/>
</dbReference>
<name>A0ABZ2Y0I0_9FIRM</name>
<evidence type="ECO:0000313" key="4">
    <source>
        <dbReference type="EMBL" id="WZL68815.1"/>
    </source>
</evidence>
<evidence type="ECO:0000313" key="5">
    <source>
        <dbReference type="Proteomes" id="UP001486565"/>
    </source>
</evidence>
<dbReference type="CDD" id="cd01143">
    <property type="entry name" value="YvrC"/>
    <property type="match status" value="1"/>
</dbReference>
<accession>A0ABZ2Y0I0</accession>
<dbReference type="EMBL" id="CP121687">
    <property type="protein sequence ID" value="WZL68815.1"/>
    <property type="molecule type" value="Genomic_DNA"/>
</dbReference>
<feature type="domain" description="Fe/B12 periplasmic-binding" evidence="3">
    <location>
        <begin position="38"/>
        <end position="286"/>
    </location>
</feature>
<dbReference type="PROSITE" id="PS50983">
    <property type="entry name" value="FE_B12_PBP"/>
    <property type="match status" value="1"/>
</dbReference>
<evidence type="ECO:0000256" key="2">
    <source>
        <dbReference type="ARBA" id="ARBA00022729"/>
    </source>
</evidence>
<dbReference type="Proteomes" id="UP001486565">
    <property type="component" value="Chromosome"/>
</dbReference>
<dbReference type="InterPro" id="IPR054828">
    <property type="entry name" value="Vit_B12_bind_prot"/>
</dbReference>
<dbReference type="NCBIfam" id="NF038402">
    <property type="entry name" value="TroA_like"/>
    <property type="match status" value="1"/>
</dbReference>
<evidence type="ECO:0000259" key="3">
    <source>
        <dbReference type="PROSITE" id="PS50983"/>
    </source>
</evidence>
<dbReference type="PANTHER" id="PTHR30535:SF34">
    <property type="entry name" value="MOLYBDATE-BINDING PROTEIN MOLA"/>
    <property type="match status" value="1"/>
</dbReference>
<proteinExistence type="inferred from homology"/>
<dbReference type="InterPro" id="IPR050902">
    <property type="entry name" value="ABC_Transporter_SBP"/>
</dbReference>
<organism evidence="4 5">
    <name type="scientific">Defluviitalea saccharophila</name>
    <dbReference type="NCBI Taxonomy" id="879970"/>
    <lineage>
        <taxon>Bacteria</taxon>
        <taxon>Bacillati</taxon>
        <taxon>Bacillota</taxon>
        <taxon>Clostridia</taxon>
        <taxon>Lachnospirales</taxon>
        <taxon>Defluviitaleaceae</taxon>
        <taxon>Defluviitalea</taxon>
    </lineage>
</organism>
<keyword evidence="2" id="KW-0732">Signal</keyword>
<gene>
    <name evidence="4" type="ORF">QBE51_08235</name>
</gene>
<dbReference type="InterPro" id="IPR002491">
    <property type="entry name" value="ABC_transptr_periplasmic_BD"/>
</dbReference>
<dbReference type="PANTHER" id="PTHR30535">
    <property type="entry name" value="VITAMIN B12-BINDING PROTEIN"/>
    <property type="match status" value="1"/>
</dbReference>
<dbReference type="SUPFAM" id="SSF53807">
    <property type="entry name" value="Helical backbone' metal receptor"/>
    <property type="match status" value="1"/>
</dbReference>
<dbReference type="RefSeq" id="WP_341875821.1">
    <property type="nucleotide sequence ID" value="NZ_CP121687.1"/>
</dbReference>
<dbReference type="Gene3D" id="3.40.50.1980">
    <property type="entry name" value="Nitrogenase molybdenum iron protein domain"/>
    <property type="match status" value="2"/>
</dbReference>
<evidence type="ECO:0000256" key="1">
    <source>
        <dbReference type="ARBA" id="ARBA00008814"/>
    </source>
</evidence>